<dbReference type="Pfam" id="PF07179">
    <property type="entry name" value="SseB"/>
    <property type="match status" value="1"/>
</dbReference>
<dbReference type="Proteomes" id="UP000646426">
    <property type="component" value="Unassembled WGS sequence"/>
</dbReference>
<dbReference type="InterPro" id="IPR009839">
    <property type="entry name" value="SseB_N"/>
</dbReference>
<dbReference type="AlphaFoldDB" id="A0A918W644"/>
<dbReference type="EMBL" id="BMYD01000001">
    <property type="protein sequence ID" value="GHA76569.1"/>
    <property type="molecule type" value="Genomic_DNA"/>
</dbReference>
<gene>
    <name evidence="2" type="ORF">GCM10007067_12270</name>
</gene>
<dbReference type="RefSeq" id="WP_189454299.1">
    <property type="nucleotide sequence ID" value="NZ_BMYD01000001.1"/>
</dbReference>
<comment type="caution">
    <text evidence="2">The sequence shown here is derived from an EMBL/GenBank/DDBJ whole genome shotgun (WGS) entry which is preliminary data.</text>
</comment>
<feature type="domain" description="SseB protein N-terminal" evidence="1">
    <location>
        <begin position="5"/>
        <end position="111"/>
    </location>
</feature>
<proteinExistence type="predicted"/>
<accession>A0A918W644</accession>
<evidence type="ECO:0000313" key="2">
    <source>
        <dbReference type="EMBL" id="GHA76569.1"/>
    </source>
</evidence>
<name>A0A918W644_9GAMM</name>
<evidence type="ECO:0000259" key="1">
    <source>
        <dbReference type="Pfam" id="PF07179"/>
    </source>
</evidence>
<protein>
    <recommendedName>
        <fullName evidence="1">SseB protein N-terminal domain-containing protein</fullName>
    </recommendedName>
</protein>
<organism evidence="2 3">
    <name type="scientific">Cognatilysobacter bugurensis</name>
    <dbReference type="NCBI Taxonomy" id="543356"/>
    <lineage>
        <taxon>Bacteria</taxon>
        <taxon>Pseudomonadati</taxon>
        <taxon>Pseudomonadota</taxon>
        <taxon>Gammaproteobacteria</taxon>
        <taxon>Lysobacterales</taxon>
        <taxon>Lysobacteraceae</taxon>
        <taxon>Cognatilysobacter</taxon>
    </lineage>
</organism>
<reference evidence="2" key="1">
    <citation type="journal article" date="2014" name="Int. J. Syst. Evol. Microbiol.">
        <title>Complete genome sequence of Corynebacterium casei LMG S-19264T (=DSM 44701T), isolated from a smear-ripened cheese.</title>
        <authorList>
            <consortium name="US DOE Joint Genome Institute (JGI-PGF)"/>
            <person name="Walter F."/>
            <person name="Albersmeier A."/>
            <person name="Kalinowski J."/>
            <person name="Ruckert C."/>
        </authorList>
    </citation>
    <scope>NUCLEOTIDE SEQUENCE</scope>
    <source>
        <strain evidence="2">KCTC 23077</strain>
    </source>
</reference>
<evidence type="ECO:0000313" key="3">
    <source>
        <dbReference type="Proteomes" id="UP000646426"/>
    </source>
</evidence>
<reference evidence="2" key="2">
    <citation type="submission" date="2020-09" db="EMBL/GenBank/DDBJ databases">
        <authorList>
            <person name="Sun Q."/>
            <person name="Kim S."/>
        </authorList>
    </citation>
    <scope>NUCLEOTIDE SEQUENCE</scope>
    <source>
        <strain evidence="2">KCTC 23077</strain>
    </source>
</reference>
<keyword evidence="3" id="KW-1185">Reference proteome</keyword>
<sequence length="239" mass="26163">MTAALDALMQRAISNPADEPEFLRALLDAQLFVHRPQGDDDDRLRIVQFDRPDGLQVIPVFTDIHKAYAATSATVEIVGLKGRVLFEATRGATFMLNPNDTSCTLYPEEIADLLSGRPVSRAPIADHIEGVGVEPAEENDLWIARLVVGALEAIEPVTVLYQLKAHVPNSAGPPAALLVIGVPEQHAERAARAVNGRLEANAHRLLCAVDLTHFDPCAPVPDWLKPFAAHPVWRREHIH</sequence>